<dbReference type="InterPro" id="IPR022742">
    <property type="entry name" value="Hydrolase_4"/>
</dbReference>
<organism evidence="2 3">
    <name type="scientific">Paenibacillus hexagrammi</name>
    <dbReference type="NCBI Taxonomy" id="2908839"/>
    <lineage>
        <taxon>Bacteria</taxon>
        <taxon>Bacillati</taxon>
        <taxon>Bacillota</taxon>
        <taxon>Bacilli</taxon>
        <taxon>Bacillales</taxon>
        <taxon>Paenibacillaceae</taxon>
        <taxon>Paenibacillus</taxon>
    </lineage>
</organism>
<evidence type="ECO:0000259" key="1">
    <source>
        <dbReference type="Pfam" id="PF12146"/>
    </source>
</evidence>
<keyword evidence="2" id="KW-0378">Hydrolase</keyword>
<evidence type="ECO:0000313" key="2">
    <source>
        <dbReference type="EMBL" id="UJF35924.1"/>
    </source>
</evidence>
<name>A0ABY3SPM5_9BACL</name>
<dbReference type="Proteomes" id="UP001649230">
    <property type="component" value="Chromosome"/>
</dbReference>
<reference evidence="2 3" key="1">
    <citation type="journal article" date="2024" name="Int. J. Syst. Evol. Microbiol.">
        <title>Paenibacillus hexagrammi sp. nov., a novel bacterium isolated from the gut content of Hexagrammos agrammus.</title>
        <authorList>
            <person name="Jung H.K."/>
            <person name="Kim D.G."/>
            <person name="Zin H."/>
            <person name="Park J."/>
            <person name="Jung H."/>
            <person name="Kim Y.O."/>
            <person name="Kong H.J."/>
            <person name="Kim J.W."/>
            <person name="Kim Y.S."/>
        </authorList>
    </citation>
    <scope>NUCLEOTIDE SEQUENCE [LARGE SCALE GENOMIC DNA]</scope>
    <source>
        <strain evidence="2 3">YPD9-1</strain>
    </source>
</reference>
<dbReference type="GO" id="GO:0016787">
    <property type="term" value="F:hydrolase activity"/>
    <property type="evidence" value="ECO:0007669"/>
    <property type="project" value="UniProtKB-KW"/>
</dbReference>
<protein>
    <submittedName>
        <fullName evidence="2">Alpha/beta hydrolase</fullName>
    </submittedName>
</protein>
<keyword evidence="3" id="KW-1185">Reference proteome</keyword>
<dbReference type="RefSeq" id="WP_235122480.1">
    <property type="nucleotide sequence ID" value="NZ_CP090978.1"/>
</dbReference>
<dbReference type="SUPFAM" id="SSF53474">
    <property type="entry name" value="alpha/beta-Hydrolases"/>
    <property type="match status" value="1"/>
</dbReference>
<gene>
    <name evidence="2" type="ORF">L0M14_13080</name>
</gene>
<proteinExistence type="predicted"/>
<dbReference type="EMBL" id="CP090978">
    <property type="protein sequence ID" value="UJF35924.1"/>
    <property type="molecule type" value="Genomic_DNA"/>
</dbReference>
<accession>A0ABY3SPM5</accession>
<evidence type="ECO:0000313" key="3">
    <source>
        <dbReference type="Proteomes" id="UP001649230"/>
    </source>
</evidence>
<feature type="domain" description="Serine aminopeptidase S33" evidence="1">
    <location>
        <begin position="29"/>
        <end position="296"/>
    </location>
</feature>
<dbReference type="InterPro" id="IPR051044">
    <property type="entry name" value="MAG_DAG_Lipase"/>
</dbReference>
<dbReference type="Pfam" id="PF12146">
    <property type="entry name" value="Hydrolase_4"/>
    <property type="match status" value="1"/>
</dbReference>
<dbReference type="PANTHER" id="PTHR11614">
    <property type="entry name" value="PHOSPHOLIPASE-RELATED"/>
    <property type="match status" value="1"/>
</dbReference>
<dbReference type="InterPro" id="IPR029058">
    <property type="entry name" value="AB_hydrolase_fold"/>
</dbReference>
<dbReference type="Gene3D" id="3.40.50.1820">
    <property type="entry name" value="alpha/beta hydrolase"/>
    <property type="match status" value="1"/>
</dbReference>
<sequence>MERRHGYWKDSKNTDVYLYAWLPDEGAEWKGILQIAHGMSESALRYERLAAFLTSHGYAVYANDHIGHGLTAGSPEQIGIFVKDSFHHMARHLGEIAHYIREQHDHKLPLYLMGHSMGSFLVQYMLGTYLAEHPRNVQGVVLSGSNGSQGPALLGGIVIAALEARIKGENHRSKLLHGLTFGAYNKGVSNARTSSDWLSRDAAEVAAYEADPYCGAICSSGFYRDFFRGLRETHSPALLRNIRKDLPIYIFAGDGDPVGAYGKGIQRLYTMYQNLGVKHVSCKLYPEGRHEMLNEINRDEVMQDLLEWLDSQRG</sequence>